<protein>
    <submittedName>
        <fullName evidence="1">DUF4861 domain-containing protein</fullName>
    </submittedName>
</protein>
<sequence>MQASRSLIKLACIALTLYFTSCQTPKENNTEEVSFTIVNAVDREDFVIEIPLLKIKEKNNDLDFENLRVQMGEENIQTEIDRISESLLCLIPEVKAGKDYELYIKTKSLGEPSFITKKRTQAELSHKVGGEFHDRKYIGGEFKNVNALKVPQEHTDHSYFIRYEGPGWESDKVGYRFYLDWRNGIDVFGKKTPEMVLQGVGQDGFDSYHEPAGWGMDILKVGPSLGLGSIATWEDGKARRVDVTDSLYVDIAQNGALRSIIKTNYYGWDIKNGKTDLLSMISIDAGSRMSKIKLIASNGINNFCTGLIKSDKAPLKVSDQTKKFSYIASYGQQSLADDMLGIAVIFPTKQLQTITEDTNSHVVVLNPENGKEISYYILAAWEQEPDGIKDEKAFYNYLAHQLDLLSQPLKIE</sequence>
<dbReference type="Proteomes" id="UP000647133">
    <property type="component" value="Unassembled WGS sequence"/>
</dbReference>
<accession>A0ABR9AKI3</accession>
<organism evidence="1 2">
    <name type="scientific">Echinicola arenosa</name>
    <dbReference type="NCBI Taxonomy" id="2774144"/>
    <lineage>
        <taxon>Bacteria</taxon>
        <taxon>Pseudomonadati</taxon>
        <taxon>Bacteroidota</taxon>
        <taxon>Cytophagia</taxon>
        <taxon>Cytophagales</taxon>
        <taxon>Cyclobacteriaceae</taxon>
        <taxon>Echinicola</taxon>
    </lineage>
</organism>
<gene>
    <name evidence="1" type="ORF">IFO69_09955</name>
</gene>
<dbReference type="InterPro" id="IPR032342">
    <property type="entry name" value="DUF4861"/>
</dbReference>
<name>A0ABR9AKI3_9BACT</name>
<keyword evidence="2" id="KW-1185">Reference proteome</keyword>
<dbReference type="RefSeq" id="WP_192009960.1">
    <property type="nucleotide sequence ID" value="NZ_JACYTQ010000003.1"/>
</dbReference>
<reference evidence="1 2" key="1">
    <citation type="submission" date="2020-09" db="EMBL/GenBank/DDBJ databases">
        <title>Echinicola sp. CAU 1574 isolated from sand of Sido Beach.</title>
        <authorList>
            <person name="Kim W."/>
        </authorList>
    </citation>
    <scope>NUCLEOTIDE SEQUENCE [LARGE SCALE GENOMIC DNA]</scope>
    <source>
        <strain evidence="1 2">CAU 1574</strain>
    </source>
</reference>
<dbReference type="EMBL" id="JACYTQ010000003">
    <property type="protein sequence ID" value="MBD8489069.1"/>
    <property type="molecule type" value="Genomic_DNA"/>
</dbReference>
<dbReference type="Pfam" id="PF16153">
    <property type="entry name" value="DUF4861"/>
    <property type="match status" value="1"/>
</dbReference>
<evidence type="ECO:0000313" key="2">
    <source>
        <dbReference type="Proteomes" id="UP000647133"/>
    </source>
</evidence>
<proteinExistence type="predicted"/>
<evidence type="ECO:0000313" key="1">
    <source>
        <dbReference type="EMBL" id="MBD8489069.1"/>
    </source>
</evidence>
<comment type="caution">
    <text evidence="1">The sequence shown here is derived from an EMBL/GenBank/DDBJ whole genome shotgun (WGS) entry which is preliminary data.</text>
</comment>